<comment type="caution">
    <text evidence="1">The sequence shown here is derived from an EMBL/GenBank/DDBJ whole genome shotgun (WGS) entry which is preliminary data.</text>
</comment>
<evidence type="ECO:0000313" key="2">
    <source>
        <dbReference type="Proteomes" id="UP001286174"/>
    </source>
</evidence>
<dbReference type="RefSeq" id="WP_370596638.1">
    <property type="nucleotide sequence ID" value="NZ_JALBUR010000043.1"/>
</dbReference>
<sequence>MNRMEIQDGFDTWQEHVLTIITLMNSDDPALERIEIGEQAYPSEQLSESLEDSRKASDFASRMRSADKLVYHGKSSVLHEISLTFEKGQKPVLNYDGTPEEAEEFVFQLIKAVGMVFPDVNQLYSATVHFGSGSLIINQKVVLDDRMTWDDFQKTRLYRDVLPPVSKEKVNIGRPVSLFGREWVMSLHFANHLSLISMRLIMPGKNGQAHYQNLDAGEMSLGFDQACALLNHASGQEGFRQNLNGMVCYGYEKLNMMVVQDRQDACVCFVMMYGKDDA</sequence>
<protein>
    <submittedName>
        <fullName evidence="1">Uncharacterized protein</fullName>
    </submittedName>
</protein>
<reference evidence="1 2" key="1">
    <citation type="submission" date="2022-03" db="EMBL/GenBank/DDBJ databases">
        <title>Novel taxa within the pig intestine.</title>
        <authorList>
            <person name="Wylensek D."/>
            <person name="Bishof K."/>
            <person name="Afrizal A."/>
            <person name="Clavel T."/>
        </authorList>
    </citation>
    <scope>NUCLEOTIDE SEQUENCE [LARGE SCALE GENOMIC DNA]</scope>
    <source>
        <strain evidence="1 2">CLA-KB-P133</strain>
    </source>
</reference>
<name>A0AB35U8F4_9FIRM</name>
<dbReference type="Proteomes" id="UP001286174">
    <property type="component" value="Unassembled WGS sequence"/>
</dbReference>
<dbReference type="EMBL" id="JALBUR010000043">
    <property type="protein sequence ID" value="MDX8420511.1"/>
    <property type="molecule type" value="Genomic_DNA"/>
</dbReference>
<evidence type="ECO:0000313" key="1">
    <source>
        <dbReference type="EMBL" id="MDX8420511.1"/>
    </source>
</evidence>
<accession>A0AB35U8F4</accession>
<keyword evidence="2" id="KW-1185">Reference proteome</keyword>
<dbReference type="AlphaFoldDB" id="A0AB35U8F4"/>
<gene>
    <name evidence="1" type="ORF">MOZ60_10480</name>
</gene>
<proteinExistence type="predicted"/>
<organism evidence="1 2">
    <name type="scientific">Grylomicrobium aquisgranensis</name>
    <dbReference type="NCBI Taxonomy" id="2926318"/>
    <lineage>
        <taxon>Bacteria</taxon>
        <taxon>Bacillati</taxon>
        <taxon>Bacillota</taxon>
        <taxon>Erysipelotrichia</taxon>
        <taxon>Erysipelotrichales</taxon>
        <taxon>Erysipelotrichaceae</taxon>
        <taxon>Grylomicrobium</taxon>
    </lineage>
</organism>